<gene>
    <name evidence="1" type="primary">Cnig_chr_III.g9453</name>
    <name evidence="1" type="ORF">B9Z55_009453</name>
</gene>
<protein>
    <recommendedName>
        <fullName evidence="3">F-box associated domain-containing protein</fullName>
    </recommendedName>
</protein>
<dbReference type="Proteomes" id="UP000230233">
    <property type="component" value="Chromosome III"/>
</dbReference>
<dbReference type="PANTHER" id="PTHR21503">
    <property type="entry name" value="F-BOX-CONTAINING HYPOTHETICAL PROTEIN C.ELEGANS"/>
    <property type="match status" value="1"/>
</dbReference>
<keyword evidence="2" id="KW-1185">Reference proteome</keyword>
<proteinExistence type="predicted"/>
<dbReference type="AlphaFoldDB" id="A0A2G5US09"/>
<dbReference type="PANTHER" id="PTHR21503:SF8">
    <property type="entry name" value="F-BOX ASSOCIATED DOMAIN-CONTAINING PROTEIN-RELATED"/>
    <property type="match status" value="1"/>
</dbReference>
<dbReference type="EMBL" id="PDUG01000003">
    <property type="protein sequence ID" value="PIC42342.1"/>
    <property type="molecule type" value="Genomic_DNA"/>
</dbReference>
<evidence type="ECO:0000313" key="2">
    <source>
        <dbReference type="Proteomes" id="UP000230233"/>
    </source>
</evidence>
<reference evidence="2" key="1">
    <citation type="submission" date="2017-10" db="EMBL/GenBank/DDBJ databases">
        <title>Rapid genome shrinkage in a self-fertile nematode reveals novel sperm competition proteins.</title>
        <authorList>
            <person name="Yin D."/>
            <person name="Schwarz E.M."/>
            <person name="Thomas C.G."/>
            <person name="Felde R.L."/>
            <person name="Korf I.F."/>
            <person name="Cutter A.D."/>
            <person name="Schartner C.M."/>
            <person name="Ralston E.J."/>
            <person name="Meyer B.J."/>
            <person name="Haag E.S."/>
        </authorList>
    </citation>
    <scope>NUCLEOTIDE SEQUENCE [LARGE SCALE GENOMIC DNA]</scope>
    <source>
        <strain evidence="2">JU1422</strain>
    </source>
</reference>
<comment type="caution">
    <text evidence="1">The sequence shown here is derived from an EMBL/GenBank/DDBJ whole genome shotgun (WGS) entry which is preliminary data.</text>
</comment>
<sequence length="217" mass="25669">MIDFRFFTEYHYPYPVAYFHPPEKECVIQSIHKYFLEFFGSSVEYNWKDIGQNLDGKVQHYIPVIPQLRNASFSIDMYFNDEFSDMKNLENFFSSSPVLKAFQMNATRPTELFNPESKFYQTESIEIQQFRHTFPNLLSHFQGKQAFILCGRCEILDLIAFVDKWKSGEGFRNLEYLEMKVVFREVSQNQILNGIGSRYIDASKQPPTHSVPKFFQL</sequence>
<evidence type="ECO:0000313" key="1">
    <source>
        <dbReference type="EMBL" id="PIC42342.1"/>
    </source>
</evidence>
<accession>A0A2G5US09</accession>
<dbReference type="OrthoDB" id="5909672at2759"/>
<evidence type="ECO:0008006" key="3">
    <source>
        <dbReference type="Google" id="ProtNLM"/>
    </source>
</evidence>
<organism evidence="1 2">
    <name type="scientific">Caenorhabditis nigoni</name>
    <dbReference type="NCBI Taxonomy" id="1611254"/>
    <lineage>
        <taxon>Eukaryota</taxon>
        <taxon>Metazoa</taxon>
        <taxon>Ecdysozoa</taxon>
        <taxon>Nematoda</taxon>
        <taxon>Chromadorea</taxon>
        <taxon>Rhabditida</taxon>
        <taxon>Rhabditina</taxon>
        <taxon>Rhabditomorpha</taxon>
        <taxon>Rhabditoidea</taxon>
        <taxon>Rhabditidae</taxon>
        <taxon>Peloderinae</taxon>
        <taxon>Caenorhabditis</taxon>
    </lineage>
</organism>
<name>A0A2G5US09_9PELO</name>